<proteinExistence type="predicted"/>
<organism evidence="1 2">
    <name type="scientific">Bacillus phage AR9</name>
    <dbReference type="NCBI Taxonomy" id="1815509"/>
    <lineage>
        <taxon>Viruses</taxon>
        <taxon>Duplodnaviria</taxon>
        <taxon>Heunggongvirae</taxon>
        <taxon>Uroviricota</taxon>
        <taxon>Caudoviricetes</taxon>
        <taxon>Takahashivirus</taxon>
        <taxon>Bacillus phage PBS1</taxon>
    </lineage>
</organism>
<dbReference type="GeneID" id="29058837"/>
<accession>A0A172JI26</accession>
<protein>
    <submittedName>
        <fullName evidence="1">Uncharacterized protein</fullName>
    </submittedName>
</protein>
<gene>
    <name evidence="1" type="ORF">AR9_g119</name>
</gene>
<sequence>MSKAEVKELLDGIDEISFDFVELDDDSNSEFIGELNDMEDELYDIGPFANNIVDNLGQLITE</sequence>
<reference evidence="1 2" key="1">
    <citation type="journal article" date="2016" name="Virology">
        <title>The genome of AR9, a giant transducing Bacillus phage encoding two multisubunit RNA polymerases.</title>
        <authorList>
            <person name="Lavysh D."/>
            <person name="Sokolova M."/>
            <person name="Minakhin L."/>
            <person name="Yakunina M."/>
            <person name="Artamonova T."/>
            <person name="Kozyavkin S."/>
            <person name="Makarova K.S."/>
            <person name="Koonin E.V."/>
            <person name="Severinov K."/>
        </authorList>
    </citation>
    <scope>NUCLEOTIDE SEQUENCE [LARGE SCALE GENOMIC DNA]</scope>
</reference>
<dbReference type="Proteomes" id="UP000202618">
    <property type="component" value="Segment"/>
</dbReference>
<dbReference type="KEGG" id="vg:29058837"/>
<evidence type="ECO:0000313" key="2">
    <source>
        <dbReference type="Proteomes" id="UP000202618"/>
    </source>
</evidence>
<dbReference type="EMBL" id="KU878088">
    <property type="protein sequence ID" value="AMS01203.1"/>
    <property type="molecule type" value="Genomic_DNA"/>
</dbReference>
<name>A0A172JI26_BPPB1</name>
<dbReference type="RefSeq" id="YP_009283023.1">
    <property type="nucleotide sequence ID" value="NC_031039.1"/>
</dbReference>
<evidence type="ECO:0000313" key="1">
    <source>
        <dbReference type="EMBL" id="AMS01203.1"/>
    </source>
</evidence>